<organism evidence="14 15">
    <name type="scientific">Limisphaera ngatamarikiensis</name>
    <dbReference type="NCBI Taxonomy" id="1324935"/>
    <lineage>
        <taxon>Bacteria</taxon>
        <taxon>Pseudomonadati</taxon>
        <taxon>Verrucomicrobiota</taxon>
        <taxon>Verrucomicrobiia</taxon>
        <taxon>Limisphaerales</taxon>
        <taxon>Limisphaeraceae</taxon>
        <taxon>Limisphaera</taxon>
    </lineage>
</organism>
<feature type="binding site" evidence="9 11">
    <location>
        <position position="32"/>
    </location>
    <ligand>
        <name>substrate</name>
    </ligand>
</feature>
<evidence type="ECO:0000313" key="15">
    <source>
        <dbReference type="Proteomes" id="UP000477311"/>
    </source>
</evidence>
<accession>A0A6M1RXT3</accession>
<evidence type="ECO:0000256" key="5">
    <source>
        <dbReference type="ARBA" id="ARBA00022975"/>
    </source>
</evidence>
<feature type="binding site" evidence="9 11">
    <location>
        <position position="184"/>
    </location>
    <ligand>
        <name>substrate</name>
    </ligand>
</feature>
<dbReference type="GO" id="GO:0004590">
    <property type="term" value="F:orotidine-5'-phosphate decarboxylase activity"/>
    <property type="evidence" value="ECO:0007669"/>
    <property type="project" value="UniProtKB-UniRule"/>
</dbReference>
<dbReference type="AlphaFoldDB" id="A0A6M1RXT3"/>
<dbReference type="PANTHER" id="PTHR32119">
    <property type="entry name" value="OROTIDINE 5'-PHOSPHATE DECARBOXYLASE"/>
    <property type="match status" value="1"/>
</dbReference>
<dbReference type="Proteomes" id="UP000477311">
    <property type="component" value="Unassembled WGS sequence"/>
</dbReference>
<comment type="similarity">
    <text evidence="8 9">Belongs to the OMP decarboxylase family. Type 1 subfamily.</text>
</comment>
<dbReference type="CDD" id="cd04725">
    <property type="entry name" value="OMP_decarboxylase_like"/>
    <property type="match status" value="1"/>
</dbReference>
<dbReference type="Pfam" id="PF00215">
    <property type="entry name" value="OMPdecase"/>
    <property type="match status" value="1"/>
</dbReference>
<proteinExistence type="inferred from homology"/>
<dbReference type="GO" id="GO:0006207">
    <property type="term" value="P:'de novo' pyrimidine nucleobase biosynthetic process"/>
    <property type="evidence" value="ECO:0007669"/>
    <property type="project" value="InterPro"/>
</dbReference>
<evidence type="ECO:0000256" key="11">
    <source>
        <dbReference type="PIRSR" id="PIRSR614732-2"/>
    </source>
</evidence>
<keyword evidence="5 9" id="KW-0665">Pyrimidine biosynthesis</keyword>
<feature type="binding site" evidence="9 11">
    <location>
        <position position="193"/>
    </location>
    <ligand>
        <name>substrate</name>
    </ligand>
</feature>
<comment type="caution">
    <text evidence="14">The sequence shown here is derived from an EMBL/GenBank/DDBJ whole genome shotgun (WGS) entry which is preliminary data.</text>
</comment>
<dbReference type="Gene3D" id="3.20.20.70">
    <property type="entry name" value="Aldolase class I"/>
    <property type="match status" value="1"/>
</dbReference>
<feature type="binding site" evidence="9 11">
    <location>
        <position position="10"/>
    </location>
    <ligand>
        <name>substrate</name>
    </ligand>
</feature>
<comment type="pathway">
    <text evidence="2 9 12">Pyrimidine metabolism; UMP biosynthesis via de novo pathway; UMP from orotate: step 2/2.</text>
</comment>
<dbReference type="UniPathway" id="UPA00070">
    <property type="reaction ID" value="UER00120"/>
</dbReference>
<dbReference type="EMBL" id="JAAKYA010000006">
    <property type="protein sequence ID" value="NGO37990.1"/>
    <property type="molecule type" value="Genomic_DNA"/>
</dbReference>
<feature type="binding site" evidence="9 11">
    <location>
        <position position="123"/>
    </location>
    <ligand>
        <name>substrate</name>
    </ligand>
</feature>
<evidence type="ECO:0000256" key="6">
    <source>
        <dbReference type="ARBA" id="ARBA00023239"/>
    </source>
</evidence>
<evidence type="ECO:0000256" key="3">
    <source>
        <dbReference type="ARBA" id="ARBA00011738"/>
    </source>
</evidence>
<evidence type="ECO:0000256" key="2">
    <source>
        <dbReference type="ARBA" id="ARBA00004861"/>
    </source>
</evidence>
<dbReference type="InterPro" id="IPR013785">
    <property type="entry name" value="Aldolase_TIM"/>
</dbReference>
<keyword evidence="4 9" id="KW-0210">Decarboxylase</keyword>
<dbReference type="HAMAP" id="MF_01200_B">
    <property type="entry name" value="OMPdecase_type1_B"/>
    <property type="match status" value="1"/>
</dbReference>
<sequence length="239" mass="25260">MRNPIYVALDVPRADQALELVRELAPVVGGFKVGSELFTAAGPDLVRAIRSMGAPVFLDLKFHDIPNTVSRAVAAAVHLDVQMLTVHTLGGLAMLQAAEQAARQTASETGRTAPLVLGVTVLTSLDGAALAEVGCDDHVGRQVERLAMLAVRAGLRGLVCSPLEVAGLRQLLPPRMQLVTPGIRPEGSDPGDQKRTLTPQEALEAGADWLVIGRPITGAPRPREAAERILSGLRETSRA</sequence>
<dbReference type="RefSeq" id="WP_165105263.1">
    <property type="nucleotide sequence ID" value="NZ_JAAKYA010000006.1"/>
</dbReference>
<feature type="binding site" evidence="9 11">
    <location>
        <position position="214"/>
    </location>
    <ligand>
        <name>substrate</name>
    </ligand>
</feature>
<keyword evidence="15" id="KW-1185">Reference proteome</keyword>
<feature type="domain" description="Orotidine 5'-phosphate decarboxylase" evidence="13">
    <location>
        <begin position="4"/>
        <end position="229"/>
    </location>
</feature>
<dbReference type="NCBIfam" id="TIGR01740">
    <property type="entry name" value="pyrF"/>
    <property type="match status" value="1"/>
</dbReference>
<keyword evidence="6 9" id="KW-0456">Lyase</keyword>
<feature type="active site" description="For OMPdecase activity" evidence="10">
    <location>
        <position position="59"/>
    </location>
</feature>
<evidence type="ECO:0000256" key="9">
    <source>
        <dbReference type="HAMAP-Rule" id="MF_01200"/>
    </source>
</evidence>
<dbReference type="InterPro" id="IPR018089">
    <property type="entry name" value="OMPdecase_AS"/>
</dbReference>
<dbReference type="InterPro" id="IPR047596">
    <property type="entry name" value="OMPdecase_bac"/>
</dbReference>
<evidence type="ECO:0000256" key="12">
    <source>
        <dbReference type="RuleBase" id="RU000512"/>
    </source>
</evidence>
<feature type="active site" description="For OMPdecase activity" evidence="10">
    <location>
        <position position="61"/>
    </location>
</feature>
<evidence type="ECO:0000313" key="14">
    <source>
        <dbReference type="EMBL" id="NGO37990.1"/>
    </source>
</evidence>
<dbReference type="InterPro" id="IPR011060">
    <property type="entry name" value="RibuloseP-bd_barrel"/>
</dbReference>
<dbReference type="PROSITE" id="PS00156">
    <property type="entry name" value="OMPDECASE"/>
    <property type="match status" value="1"/>
</dbReference>
<evidence type="ECO:0000256" key="10">
    <source>
        <dbReference type="PIRSR" id="PIRSR614732-1"/>
    </source>
</evidence>
<dbReference type="SUPFAM" id="SSF51366">
    <property type="entry name" value="Ribulose-phoshate binding barrel"/>
    <property type="match status" value="1"/>
</dbReference>
<evidence type="ECO:0000256" key="1">
    <source>
        <dbReference type="ARBA" id="ARBA00002356"/>
    </source>
</evidence>
<dbReference type="GO" id="GO:0044205">
    <property type="term" value="P:'de novo' UMP biosynthetic process"/>
    <property type="evidence" value="ECO:0007669"/>
    <property type="project" value="UniProtKB-UniRule"/>
</dbReference>
<dbReference type="FunFam" id="3.20.20.70:FF:000015">
    <property type="entry name" value="Orotidine 5'-phosphate decarboxylase"/>
    <property type="match status" value="1"/>
</dbReference>
<dbReference type="NCBIfam" id="NF001273">
    <property type="entry name" value="PRK00230.1"/>
    <property type="match status" value="1"/>
</dbReference>
<evidence type="ECO:0000259" key="13">
    <source>
        <dbReference type="SMART" id="SM00934"/>
    </source>
</evidence>
<feature type="active site" description="Proton donor" evidence="9">
    <location>
        <position position="61"/>
    </location>
</feature>
<comment type="catalytic activity">
    <reaction evidence="7 9 12">
        <text>orotidine 5'-phosphate + H(+) = UMP + CO2</text>
        <dbReference type="Rhea" id="RHEA:11596"/>
        <dbReference type="ChEBI" id="CHEBI:15378"/>
        <dbReference type="ChEBI" id="CHEBI:16526"/>
        <dbReference type="ChEBI" id="CHEBI:57538"/>
        <dbReference type="ChEBI" id="CHEBI:57865"/>
        <dbReference type="EC" id="4.1.1.23"/>
    </reaction>
</comment>
<reference evidence="14 15" key="1">
    <citation type="submission" date="2020-02" db="EMBL/GenBank/DDBJ databases">
        <title>Draft genome sequence of Limisphaera ngatamarikiensis NGM72.4T, a thermophilic Verrucomicrobia grouped in subdivision 3.</title>
        <authorList>
            <person name="Carere C.R."/>
            <person name="Steen J."/>
            <person name="Hugenholtz P."/>
            <person name="Stott M.B."/>
        </authorList>
    </citation>
    <scope>NUCLEOTIDE SEQUENCE [LARGE SCALE GENOMIC DNA]</scope>
    <source>
        <strain evidence="14 15">NGM72.4</strain>
    </source>
</reference>
<dbReference type="GO" id="GO:0005829">
    <property type="term" value="C:cytosol"/>
    <property type="evidence" value="ECO:0007669"/>
    <property type="project" value="TreeGrafter"/>
</dbReference>
<evidence type="ECO:0000256" key="4">
    <source>
        <dbReference type="ARBA" id="ARBA00022793"/>
    </source>
</evidence>
<dbReference type="EC" id="4.1.1.23" evidence="9"/>
<feature type="active site" description="For OMPdecase activity" evidence="10">
    <location>
        <position position="64"/>
    </location>
</feature>
<feature type="binding site" evidence="9 11">
    <location>
        <position position="213"/>
    </location>
    <ligand>
        <name>substrate</name>
    </ligand>
</feature>
<dbReference type="InterPro" id="IPR014732">
    <property type="entry name" value="OMPdecase"/>
</dbReference>
<protein>
    <recommendedName>
        <fullName evidence="9">Orotidine 5'-phosphate decarboxylase</fullName>
        <ecNumber evidence="9">4.1.1.23</ecNumber>
    </recommendedName>
    <alternativeName>
        <fullName evidence="9">OMP decarboxylase</fullName>
        <shortName evidence="9">OMPDCase</shortName>
        <shortName evidence="9">OMPdecase</shortName>
    </alternativeName>
</protein>
<dbReference type="PANTHER" id="PTHR32119:SF2">
    <property type="entry name" value="OROTIDINE 5'-PHOSPHATE DECARBOXYLASE"/>
    <property type="match status" value="1"/>
</dbReference>
<name>A0A6M1RXT3_9BACT</name>
<comment type="subunit">
    <text evidence="3 9">Homodimer.</text>
</comment>
<dbReference type="InterPro" id="IPR001754">
    <property type="entry name" value="OMPdeCOase_dom"/>
</dbReference>
<dbReference type="SMART" id="SM00934">
    <property type="entry name" value="OMPdecase"/>
    <property type="match status" value="1"/>
</dbReference>
<feature type="binding site" evidence="9">
    <location>
        <begin position="59"/>
        <end position="68"/>
    </location>
    <ligand>
        <name>substrate</name>
    </ligand>
</feature>
<gene>
    <name evidence="9 14" type="primary">pyrF</name>
    <name evidence="14" type="ORF">G4L39_01075</name>
</gene>
<evidence type="ECO:0000256" key="7">
    <source>
        <dbReference type="ARBA" id="ARBA00049157"/>
    </source>
</evidence>
<comment type="function">
    <text evidence="1 9">Catalyzes the decarboxylation of orotidine 5'-monophosphate (OMP) to uridine 5'-monophosphate (UMP).</text>
</comment>
<evidence type="ECO:0000256" key="8">
    <source>
        <dbReference type="ARBA" id="ARBA00061012"/>
    </source>
</evidence>